<keyword evidence="2" id="KW-1185">Reference proteome</keyword>
<accession>A0AAD5JNQ7</accession>
<evidence type="ECO:0000313" key="1">
    <source>
        <dbReference type="EMBL" id="KAI9197534.1"/>
    </source>
</evidence>
<dbReference type="Proteomes" id="UP001064489">
    <property type="component" value="Chromosome 13"/>
</dbReference>
<comment type="caution">
    <text evidence="1">The sequence shown here is derived from an EMBL/GenBank/DDBJ whole genome shotgun (WGS) entry which is preliminary data.</text>
</comment>
<evidence type="ECO:0000313" key="2">
    <source>
        <dbReference type="Proteomes" id="UP001064489"/>
    </source>
</evidence>
<gene>
    <name evidence="1" type="ORF">LWI28_000111</name>
</gene>
<proteinExistence type="predicted"/>
<name>A0AAD5JNQ7_ACENE</name>
<organism evidence="1 2">
    <name type="scientific">Acer negundo</name>
    <name type="common">Box elder</name>
    <dbReference type="NCBI Taxonomy" id="4023"/>
    <lineage>
        <taxon>Eukaryota</taxon>
        <taxon>Viridiplantae</taxon>
        <taxon>Streptophyta</taxon>
        <taxon>Embryophyta</taxon>
        <taxon>Tracheophyta</taxon>
        <taxon>Spermatophyta</taxon>
        <taxon>Magnoliopsida</taxon>
        <taxon>eudicotyledons</taxon>
        <taxon>Gunneridae</taxon>
        <taxon>Pentapetalae</taxon>
        <taxon>rosids</taxon>
        <taxon>malvids</taxon>
        <taxon>Sapindales</taxon>
        <taxon>Sapindaceae</taxon>
        <taxon>Hippocastanoideae</taxon>
        <taxon>Acereae</taxon>
        <taxon>Acer</taxon>
    </lineage>
</organism>
<sequence>MAKEFGEGPRSQGMAVQLVSEKKSGGNFLGDLNEEKVERKDRVISNSSFALDGNLERNSGDGILIRRDKLESGKGPSGINGNGVGGSSSLSQFGLNFTGVKGIGSESLTNASSVEKCIEQTRVVAAVCKKSGGNGRRVGQWKKAARKNLGEVVIPSQETTCGKRKEVVTVESFTNGNKKPKHDSPLSVTTVLSAGQKLLAR</sequence>
<dbReference type="EMBL" id="JAJSOW010000002">
    <property type="protein sequence ID" value="KAI9197534.1"/>
    <property type="molecule type" value="Genomic_DNA"/>
</dbReference>
<protein>
    <submittedName>
        <fullName evidence="1">Uncharacterized protein</fullName>
    </submittedName>
</protein>
<reference evidence="1 2" key="1">
    <citation type="journal article" date="2022" name="Plant J.">
        <title>Strategies of tolerance reflected in two North American maple genomes.</title>
        <authorList>
            <person name="McEvoy S.L."/>
            <person name="Sezen U.U."/>
            <person name="Trouern-Trend A."/>
            <person name="McMahon S.M."/>
            <person name="Schaberg P.G."/>
            <person name="Yang J."/>
            <person name="Wegrzyn J.L."/>
            <person name="Swenson N.G."/>
        </authorList>
    </citation>
    <scope>NUCLEOTIDE SEQUENCE [LARGE SCALE GENOMIC DNA]</scope>
    <source>
        <strain evidence="1">91603</strain>
    </source>
</reference>
<dbReference type="AlphaFoldDB" id="A0AAD5JNQ7"/>